<keyword evidence="3" id="KW-1185">Reference proteome</keyword>
<gene>
    <name evidence="2" type="ORF">EYF80_007831</name>
</gene>
<protein>
    <submittedName>
        <fullName evidence="2">Uncharacterized protein</fullName>
    </submittedName>
</protein>
<dbReference type="EMBL" id="SRLO01000043">
    <property type="protein sequence ID" value="TNN81923.1"/>
    <property type="molecule type" value="Genomic_DNA"/>
</dbReference>
<evidence type="ECO:0000256" key="1">
    <source>
        <dbReference type="SAM" id="MobiDB-lite"/>
    </source>
</evidence>
<evidence type="ECO:0000313" key="3">
    <source>
        <dbReference type="Proteomes" id="UP000314294"/>
    </source>
</evidence>
<name>A0A4Z2IXE9_9TELE</name>
<proteinExistence type="predicted"/>
<feature type="region of interest" description="Disordered" evidence="1">
    <location>
        <begin position="320"/>
        <end position="343"/>
    </location>
</feature>
<accession>A0A4Z2IXE9</accession>
<evidence type="ECO:0000313" key="2">
    <source>
        <dbReference type="EMBL" id="TNN81923.1"/>
    </source>
</evidence>
<dbReference type="Proteomes" id="UP000314294">
    <property type="component" value="Unassembled WGS sequence"/>
</dbReference>
<reference evidence="2 3" key="1">
    <citation type="submission" date="2019-03" db="EMBL/GenBank/DDBJ databases">
        <title>First draft genome of Liparis tanakae, snailfish: a comprehensive survey of snailfish specific genes.</title>
        <authorList>
            <person name="Kim W."/>
            <person name="Song I."/>
            <person name="Jeong J.-H."/>
            <person name="Kim D."/>
            <person name="Kim S."/>
            <person name="Ryu S."/>
            <person name="Song J.Y."/>
            <person name="Lee S.K."/>
        </authorList>
    </citation>
    <scope>NUCLEOTIDE SEQUENCE [LARGE SCALE GENOMIC DNA]</scope>
    <source>
        <tissue evidence="2">Muscle</tissue>
    </source>
</reference>
<organism evidence="2 3">
    <name type="scientific">Liparis tanakae</name>
    <name type="common">Tanaka's snailfish</name>
    <dbReference type="NCBI Taxonomy" id="230148"/>
    <lineage>
        <taxon>Eukaryota</taxon>
        <taxon>Metazoa</taxon>
        <taxon>Chordata</taxon>
        <taxon>Craniata</taxon>
        <taxon>Vertebrata</taxon>
        <taxon>Euteleostomi</taxon>
        <taxon>Actinopterygii</taxon>
        <taxon>Neopterygii</taxon>
        <taxon>Teleostei</taxon>
        <taxon>Neoteleostei</taxon>
        <taxon>Acanthomorphata</taxon>
        <taxon>Eupercaria</taxon>
        <taxon>Perciformes</taxon>
        <taxon>Cottioidei</taxon>
        <taxon>Cottales</taxon>
        <taxon>Liparidae</taxon>
        <taxon>Liparis</taxon>
    </lineage>
</organism>
<sequence length="431" mass="47246">MVLDSPLRVAEVPVVAAESVGGFGQAEGAQRPGTGWRGPKKRDFSGARLSVSHLGFQMKRLLERQASCVTQVTGNWDNTGGSWALDGRPPPVCVVRIPYRQRTGGDRQDYTSTPRAQECLLPTEAQRVAKLQMFVVNWTGARVHLRPDLYRSDEASLWTAAKRNISVSLSAKQTTDIPVEEEQYRQHGLVDVAVADALVQQEAGVPHHGVQGVLPHDVVQLVRVQVLVHQLAAELAEVIDSGAGGATRQARTAGHGVITAVGQVQAATAAVQADGREAVIVGHVLGKGQTPRETDRQPGLVECLHSGTRKAKWQVAFPAERDRGGTERKGREGVREADRDRAAAERDSLPLIGSPVFNTAACHSVSTSRVAEQIKSHLRAWTGTIRRCVKLPDSKLNYFRRKYRAGPNHLTFSSFLATDPRWQWRRRKSTY</sequence>
<dbReference type="AlphaFoldDB" id="A0A4Z2IXE9"/>
<comment type="caution">
    <text evidence="2">The sequence shown here is derived from an EMBL/GenBank/DDBJ whole genome shotgun (WGS) entry which is preliminary data.</text>
</comment>